<dbReference type="UniPathway" id="UPA00214"/>
<dbReference type="GO" id="GO:0003978">
    <property type="term" value="F:UDP-glucose 4-epimerase activity"/>
    <property type="evidence" value="ECO:0007669"/>
    <property type="project" value="UniProtKB-UniRule"/>
</dbReference>
<dbReference type="Gene3D" id="3.40.50.720">
    <property type="entry name" value="NAD(P)-binding Rossmann-like Domain"/>
    <property type="match status" value="1"/>
</dbReference>
<proteinExistence type="inferred from homology"/>
<dbReference type="Proteomes" id="UP000031950">
    <property type="component" value="Unassembled WGS sequence"/>
</dbReference>
<evidence type="ECO:0000259" key="12">
    <source>
        <dbReference type="Pfam" id="PF01370"/>
    </source>
</evidence>
<dbReference type="PANTHER" id="PTHR43725:SF53">
    <property type="entry name" value="UDP-ARABINOSE 4-EPIMERASE 1"/>
    <property type="match status" value="1"/>
</dbReference>
<dbReference type="InterPro" id="IPR036291">
    <property type="entry name" value="NAD(P)-bd_dom_sf"/>
</dbReference>
<evidence type="ECO:0000256" key="10">
    <source>
        <dbReference type="ARBA" id="ARBA00023277"/>
    </source>
</evidence>
<evidence type="ECO:0000256" key="5">
    <source>
        <dbReference type="ARBA" id="ARBA00013189"/>
    </source>
</evidence>
<evidence type="ECO:0000256" key="6">
    <source>
        <dbReference type="ARBA" id="ARBA00018569"/>
    </source>
</evidence>
<evidence type="ECO:0000256" key="7">
    <source>
        <dbReference type="ARBA" id="ARBA00023027"/>
    </source>
</evidence>
<feature type="domain" description="NAD-dependent epimerase/dehydratase" evidence="12">
    <location>
        <begin position="3"/>
        <end position="251"/>
    </location>
</feature>
<dbReference type="AlphaFoldDB" id="A0A0C2VJ45"/>
<dbReference type="EMBL" id="JXRQ01000028">
    <property type="protein sequence ID" value="KIL43998.1"/>
    <property type="molecule type" value="Genomic_DNA"/>
</dbReference>
<comment type="similarity">
    <text evidence="4 11">Belongs to the NAD(P)-dependent epimerase/dehydratase family.</text>
</comment>
<evidence type="ECO:0000256" key="11">
    <source>
        <dbReference type="RuleBase" id="RU366046"/>
    </source>
</evidence>
<evidence type="ECO:0000256" key="4">
    <source>
        <dbReference type="ARBA" id="ARBA00007637"/>
    </source>
</evidence>
<gene>
    <name evidence="13" type="ORF">KP77_29470</name>
</gene>
<keyword evidence="9 11" id="KW-0413">Isomerase</keyword>
<dbReference type="NCBIfam" id="TIGR01179">
    <property type="entry name" value="galE"/>
    <property type="match status" value="1"/>
</dbReference>
<name>A0A0C2VJ45_9BACL</name>
<dbReference type="GO" id="GO:0033499">
    <property type="term" value="P:galactose catabolic process via UDP-galactose, Leloir pathway"/>
    <property type="evidence" value="ECO:0007669"/>
    <property type="project" value="TreeGrafter"/>
</dbReference>
<dbReference type="STRING" id="135826.KP77_29470"/>
<dbReference type="RefSeq" id="WP_041123476.1">
    <property type="nucleotide sequence ID" value="NZ_JXRQ01000028.1"/>
</dbReference>
<dbReference type="OrthoDB" id="9771073at2"/>
<dbReference type="InterPro" id="IPR001509">
    <property type="entry name" value="Epimerase_deHydtase"/>
</dbReference>
<dbReference type="InterPro" id="IPR005886">
    <property type="entry name" value="UDP_G4E"/>
</dbReference>
<dbReference type="PANTHER" id="PTHR43725">
    <property type="entry name" value="UDP-GLUCOSE 4-EPIMERASE"/>
    <property type="match status" value="1"/>
</dbReference>
<comment type="caution">
    <text evidence="13">The sequence shown here is derived from an EMBL/GenBank/DDBJ whole genome shotgun (WGS) entry which is preliminary data.</text>
</comment>
<dbReference type="SUPFAM" id="SSF51735">
    <property type="entry name" value="NAD(P)-binding Rossmann-fold domains"/>
    <property type="match status" value="1"/>
</dbReference>
<evidence type="ECO:0000313" key="13">
    <source>
        <dbReference type="EMBL" id="KIL43998.1"/>
    </source>
</evidence>
<comment type="catalytic activity">
    <reaction evidence="1 11">
        <text>UDP-alpha-D-glucose = UDP-alpha-D-galactose</text>
        <dbReference type="Rhea" id="RHEA:22168"/>
        <dbReference type="ChEBI" id="CHEBI:58885"/>
        <dbReference type="ChEBI" id="CHEBI:66914"/>
        <dbReference type="EC" id="5.1.3.2"/>
    </reaction>
</comment>
<keyword evidence="7 11" id="KW-0520">NAD</keyword>
<evidence type="ECO:0000256" key="2">
    <source>
        <dbReference type="ARBA" id="ARBA00001911"/>
    </source>
</evidence>
<evidence type="ECO:0000256" key="9">
    <source>
        <dbReference type="ARBA" id="ARBA00023235"/>
    </source>
</evidence>
<keyword evidence="8" id="KW-0299">Galactose metabolism</keyword>
<evidence type="ECO:0000256" key="8">
    <source>
        <dbReference type="ARBA" id="ARBA00023144"/>
    </source>
</evidence>
<comment type="subunit">
    <text evidence="11">Homodimer.</text>
</comment>
<sequence>MAILVTGGAGYIGSHAVLGLKRLNKEVVVADNLQTGHNASLLKDVPFYNGNLKDAAFLDQIFSAHKIEAVIHFAANSLVGESMENPLKYFDNNVGGTLSLLEAMNRHDVKKIVFSSTAAAYGEPETVPIRESDKTLPTNPYGESKLMVEKMLKWADQAYGIKYAVLRYFNVAGADREGIIGEDHRPETHLIPIILQVALGKRAEIKIFGDDYPTEDGTCIRDYIHVTDLVEAHLLALEHIDSHDSNTFNLGNGSGFSVKEVIDAAREVTGHAIPAAVEKRRAGDPAILIASSDKAKEVLGWAPVYTDMKEIIQTAWNWFEKHPDGYREGGES</sequence>
<evidence type="ECO:0000256" key="1">
    <source>
        <dbReference type="ARBA" id="ARBA00000083"/>
    </source>
</evidence>
<comment type="pathway">
    <text evidence="3 11">Carbohydrate metabolism; galactose metabolism.</text>
</comment>
<organism evidence="13 14">
    <name type="scientific">Jeotgalibacillus alimentarius</name>
    <dbReference type="NCBI Taxonomy" id="135826"/>
    <lineage>
        <taxon>Bacteria</taxon>
        <taxon>Bacillati</taxon>
        <taxon>Bacillota</taxon>
        <taxon>Bacilli</taxon>
        <taxon>Bacillales</taxon>
        <taxon>Caryophanaceae</taxon>
        <taxon>Jeotgalibacillus</taxon>
    </lineage>
</organism>
<accession>A0A0C2VJ45</accession>
<dbReference type="PATRIC" id="fig|135826.4.peg.2928"/>
<dbReference type="Gene3D" id="3.90.25.10">
    <property type="entry name" value="UDP-galactose 4-epimerase, domain 1"/>
    <property type="match status" value="1"/>
</dbReference>
<dbReference type="EC" id="5.1.3.2" evidence="5 11"/>
<keyword evidence="10 11" id="KW-0119">Carbohydrate metabolism</keyword>
<dbReference type="Pfam" id="PF01370">
    <property type="entry name" value="Epimerase"/>
    <property type="match status" value="1"/>
</dbReference>
<protein>
    <recommendedName>
        <fullName evidence="6 11">UDP-glucose 4-epimerase</fullName>
        <ecNumber evidence="5 11">5.1.3.2</ecNumber>
    </recommendedName>
</protein>
<keyword evidence="14" id="KW-1185">Reference proteome</keyword>
<reference evidence="13 14" key="1">
    <citation type="submission" date="2015-01" db="EMBL/GenBank/DDBJ databases">
        <title>Genome sequence of Jeotgalibacillus alimentarius.</title>
        <authorList>
            <person name="Goh K.M."/>
            <person name="Chan K.-G."/>
            <person name="Yaakop A.S."/>
            <person name="Ee R."/>
            <person name="Gan H.M."/>
            <person name="Chan C.S."/>
        </authorList>
    </citation>
    <scope>NUCLEOTIDE SEQUENCE [LARGE SCALE GENOMIC DNA]</scope>
    <source>
        <strain evidence="13 14">YKJ-13</strain>
    </source>
</reference>
<evidence type="ECO:0000313" key="14">
    <source>
        <dbReference type="Proteomes" id="UP000031950"/>
    </source>
</evidence>
<dbReference type="CDD" id="cd05247">
    <property type="entry name" value="UDP_G4E_1_SDR_e"/>
    <property type="match status" value="1"/>
</dbReference>
<evidence type="ECO:0000256" key="3">
    <source>
        <dbReference type="ARBA" id="ARBA00004947"/>
    </source>
</evidence>
<comment type="cofactor">
    <cofactor evidence="2 11">
        <name>NAD(+)</name>
        <dbReference type="ChEBI" id="CHEBI:57540"/>
    </cofactor>
</comment>